<accession>A0AAQ3NN78</accession>
<dbReference type="AlphaFoldDB" id="A0AAQ3NN78"/>
<proteinExistence type="predicted"/>
<evidence type="ECO:0000313" key="2">
    <source>
        <dbReference type="Proteomes" id="UP001374535"/>
    </source>
</evidence>
<dbReference type="Proteomes" id="UP001374535">
    <property type="component" value="Chromosome 5"/>
</dbReference>
<reference evidence="1 2" key="1">
    <citation type="journal article" date="2023" name="Life. Sci Alliance">
        <title>Evolutionary insights into 3D genome organization and epigenetic landscape of Vigna mungo.</title>
        <authorList>
            <person name="Junaid A."/>
            <person name="Singh B."/>
            <person name="Bhatia S."/>
        </authorList>
    </citation>
    <scope>NUCLEOTIDE SEQUENCE [LARGE SCALE GENOMIC DNA]</scope>
    <source>
        <strain evidence="1">Urdbean</strain>
    </source>
</reference>
<keyword evidence="2" id="KW-1185">Reference proteome</keyword>
<gene>
    <name evidence="1" type="ORF">V8G54_016573</name>
</gene>
<dbReference type="EMBL" id="CP144696">
    <property type="protein sequence ID" value="WVZ12043.1"/>
    <property type="molecule type" value="Genomic_DNA"/>
</dbReference>
<organism evidence="1 2">
    <name type="scientific">Vigna mungo</name>
    <name type="common">Black gram</name>
    <name type="synonym">Phaseolus mungo</name>
    <dbReference type="NCBI Taxonomy" id="3915"/>
    <lineage>
        <taxon>Eukaryota</taxon>
        <taxon>Viridiplantae</taxon>
        <taxon>Streptophyta</taxon>
        <taxon>Embryophyta</taxon>
        <taxon>Tracheophyta</taxon>
        <taxon>Spermatophyta</taxon>
        <taxon>Magnoliopsida</taxon>
        <taxon>eudicotyledons</taxon>
        <taxon>Gunneridae</taxon>
        <taxon>Pentapetalae</taxon>
        <taxon>rosids</taxon>
        <taxon>fabids</taxon>
        <taxon>Fabales</taxon>
        <taxon>Fabaceae</taxon>
        <taxon>Papilionoideae</taxon>
        <taxon>50 kb inversion clade</taxon>
        <taxon>NPAAA clade</taxon>
        <taxon>indigoferoid/millettioid clade</taxon>
        <taxon>Phaseoleae</taxon>
        <taxon>Vigna</taxon>
    </lineage>
</organism>
<sequence length="122" mass="13465">MYSYSGKANIFEGTIDNVTALSDMSFTTVFPAARQLEADFPGWDRESVGQDFSCLKSLAEEDLEESEVEFSRVSCCSGVSSADILFFSVLETNTGSFEVTSQFKSVPEVETSSVWLDTSFFL</sequence>
<protein>
    <submittedName>
        <fullName evidence="1">Uncharacterized protein</fullName>
    </submittedName>
</protein>
<name>A0AAQ3NN78_VIGMU</name>
<evidence type="ECO:0000313" key="1">
    <source>
        <dbReference type="EMBL" id="WVZ12043.1"/>
    </source>
</evidence>